<dbReference type="RefSeq" id="XP_031551282.1">
    <property type="nucleotide sequence ID" value="XM_031695422.1"/>
</dbReference>
<protein>
    <submittedName>
        <fullName evidence="3">Uncharacterized protein LOC116288611</fullName>
    </submittedName>
</protein>
<organism evidence="2 3">
    <name type="scientific">Actinia tenebrosa</name>
    <name type="common">Australian red waratah sea anemone</name>
    <dbReference type="NCBI Taxonomy" id="6105"/>
    <lineage>
        <taxon>Eukaryota</taxon>
        <taxon>Metazoa</taxon>
        <taxon>Cnidaria</taxon>
        <taxon>Anthozoa</taxon>
        <taxon>Hexacorallia</taxon>
        <taxon>Actiniaria</taxon>
        <taxon>Actiniidae</taxon>
        <taxon>Actinia</taxon>
    </lineage>
</organism>
<dbReference type="GeneID" id="116288611"/>
<proteinExistence type="predicted"/>
<sequence length="179" mass="20273">MPSAPEFECKAKYLGRLEAYAPKVGTLENAARLYQKGCYDMEKKDSFVVKVSPKCIAIEEKNGLITTYYIKSTLFCATYKKIPKVVVFNYLSTKDPMLIECHALYLDSFSEAQDFVRAVTAAFSKAYSTTTNTEPENNNETNSAKKCLEVNDINKQTPWLGKITDVFGGWHRKKSVRVH</sequence>
<dbReference type="Gene3D" id="2.30.29.30">
    <property type="entry name" value="Pleckstrin-homology domain (PH domain)/Phosphotyrosine-binding domain (PTB)"/>
    <property type="match status" value="1"/>
</dbReference>
<dbReference type="CDD" id="cd00934">
    <property type="entry name" value="PTB"/>
    <property type="match status" value="1"/>
</dbReference>
<dbReference type="Proteomes" id="UP000515163">
    <property type="component" value="Unplaced"/>
</dbReference>
<evidence type="ECO:0000313" key="3">
    <source>
        <dbReference type="RefSeq" id="XP_031551282.1"/>
    </source>
</evidence>
<dbReference type="GO" id="GO:0051881">
    <property type="term" value="P:regulation of mitochondrial membrane potential"/>
    <property type="evidence" value="ECO:0007669"/>
    <property type="project" value="InterPro"/>
</dbReference>
<reference evidence="3" key="1">
    <citation type="submission" date="2025-08" db="UniProtKB">
        <authorList>
            <consortium name="RefSeq"/>
        </authorList>
    </citation>
    <scope>IDENTIFICATION</scope>
    <source>
        <tissue evidence="3">Tentacle</tissue>
    </source>
</reference>
<dbReference type="GO" id="GO:0042127">
    <property type="term" value="P:regulation of cell population proliferation"/>
    <property type="evidence" value="ECO:0007669"/>
    <property type="project" value="InterPro"/>
</dbReference>
<keyword evidence="2" id="KW-1185">Reference proteome</keyword>
<dbReference type="KEGG" id="aten:116288611"/>
<gene>
    <name evidence="3" type="primary">LOC116288611</name>
</gene>
<accession>A0A6P8HFA0</accession>
<dbReference type="SUPFAM" id="SSF50729">
    <property type="entry name" value="PH domain-like"/>
    <property type="match status" value="1"/>
</dbReference>
<evidence type="ECO:0000259" key="1">
    <source>
        <dbReference type="PROSITE" id="PS01179"/>
    </source>
</evidence>
<dbReference type="InParanoid" id="A0A6P8HFA0"/>
<dbReference type="PANTHER" id="PTHR16265">
    <property type="entry name" value="PTB-CONTAINING, CUBILIN AND LRP1-INTERACTING PROTEIN"/>
    <property type="match status" value="1"/>
</dbReference>
<dbReference type="PANTHER" id="PTHR16265:SF1">
    <property type="entry name" value="PTB-CONTAINING, CUBILIN AND LRP1-INTERACTING PROTEIN"/>
    <property type="match status" value="1"/>
</dbReference>
<dbReference type="InterPro" id="IPR039112">
    <property type="entry name" value="PID1"/>
</dbReference>
<dbReference type="InterPro" id="IPR011993">
    <property type="entry name" value="PH-like_dom_sf"/>
</dbReference>
<feature type="domain" description="PID" evidence="1">
    <location>
        <begin position="10"/>
        <end position="136"/>
    </location>
</feature>
<evidence type="ECO:0000313" key="2">
    <source>
        <dbReference type="Proteomes" id="UP000515163"/>
    </source>
</evidence>
<dbReference type="PROSITE" id="PS01179">
    <property type="entry name" value="PID"/>
    <property type="match status" value="1"/>
</dbReference>
<dbReference type="AlphaFoldDB" id="A0A6P8HFA0"/>
<name>A0A6P8HFA0_ACTTE</name>
<dbReference type="GO" id="GO:0046627">
    <property type="term" value="P:negative regulation of insulin receptor signaling pathway"/>
    <property type="evidence" value="ECO:0007669"/>
    <property type="project" value="InterPro"/>
</dbReference>
<dbReference type="InterPro" id="IPR006020">
    <property type="entry name" value="PTB/PI_dom"/>
</dbReference>
<dbReference type="OrthoDB" id="5959615at2759"/>